<dbReference type="PRINTS" id="PR01491">
    <property type="entry name" value="KVCHANNEL"/>
</dbReference>
<dbReference type="SMART" id="SM00225">
    <property type="entry name" value="BTB"/>
    <property type="match status" value="1"/>
</dbReference>
<dbReference type="PANTHER" id="PTHR11537:SF252">
    <property type="entry name" value="POTASSIUM VOLTAGE-GATED CHANNEL PROTEIN SHAW"/>
    <property type="match status" value="1"/>
</dbReference>
<dbReference type="Proteomes" id="UP000694844">
    <property type="component" value="Chromosome 5"/>
</dbReference>
<feature type="domain" description="BTB" evidence="14">
    <location>
        <begin position="22"/>
        <end position="122"/>
    </location>
</feature>
<accession>A0A8B8EFL0</accession>
<protein>
    <submittedName>
        <fullName evidence="16">Potassium voltage-gated channel protein Shaw-like isoform X1</fullName>
    </submittedName>
</protein>
<gene>
    <name evidence="16" type="primary">LOC111133944</name>
</gene>
<dbReference type="PANTHER" id="PTHR11537">
    <property type="entry name" value="VOLTAGE-GATED POTASSIUM CHANNEL"/>
    <property type="match status" value="1"/>
</dbReference>
<evidence type="ECO:0000256" key="2">
    <source>
        <dbReference type="ARBA" id="ARBA00022448"/>
    </source>
</evidence>
<feature type="compositionally biased region" description="Polar residues" evidence="12">
    <location>
        <begin position="1"/>
        <end position="18"/>
    </location>
</feature>
<dbReference type="Gene3D" id="3.30.710.10">
    <property type="entry name" value="Potassium Channel Kv1.1, Chain A"/>
    <property type="match status" value="1"/>
</dbReference>
<organism evidence="15 16">
    <name type="scientific">Crassostrea virginica</name>
    <name type="common">Eastern oyster</name>
    <dbReference type="NCBI Taxonomy" id="6565"/>
    <lineage>
        <taxon>Eukaryota</taxon>
        <taxon>Metazoa</taxon>
        <taxon>Spiralia</taxon>
        <taxon>Lophotrochozoa</taxon>
        <taxon>Mollusca</taxon>
        <taxon>Bivalvia</taxon>
        <taxon>Autobranchia</taxon>
        <taxon>Pteriomorphia</taxon>
        <taxon>Ostreida</taxon>
        <taxon>Ostreoidea</taxon>
        <taxon>Ostreidae</taxon>
        <taxon>Crassostrea</taxon>
    </lineage>
</organism>
<dbReference type="KEGG" id="cvn:111133944"/>
<dbReference type="InterPro" id="IPR005821">
    <property type="entry name" value="Ion_trans_dom"/>
</dbReference>
<evidence type="ECO:0000256" key="7">
    <source>
        <dbReference type="ARBA" id="ARBA00022958"/>
    </source>
</evidence>
<dbReference type="InterPro" id="IPR003131">
    <property type="entry name" value="T1-type_BTB"/>
</dbReference>
<keyword evidence="2" id="KW-0813">Transport</keyword>
<dbReference type="RefSeq" id="XP_022338396.1">
    <property type="nucleotide sequence ID" value="XM_022482688.1"/>
</dbReference>
<reference evidence="16" key="1">
    <citation type="submission" date="2025-08" db="UniProtKB">
        <authorList>
            <consortium name="RefSeq"/>
        </authorList>
    </citation>
    <scope>IDENTIFICATION</scope>
    <source>
        <tissue evidence="16">Whole sample</tissue>
    </source>
</reference>
<dbReference type="PRINTS" id="PR01498">
    <property type="entry name" value="SHAWCHANNEL"/>
</dbReference>
<evidence type="ECO:0000256" key="6">
    <source>
        <dbReference type="ARBA" id="ARBA00022882"/>
    </source>
</evidence>
<evidence type="ECO:0000256" key="3">
    <source>
        <dbReference type="ARBA" id="ARBA00022538"/>
    </source>
</evidence>
<keyword evidence="6" id="KW-0851">Voltage-gated channel</keyword>
<dbReference type="Gene3D" id="1.20.120.350">
    <property type="entry name" value="Voltage-gated potassium channels. Chain C"/>
    <property type="match status" value="1"/>
</dbReference>
<dbReference type="PRINTS" id="PR00169">
    <property type="entry name" value="KCHANNEL"/>
</dbReference>
<feature type="transmembrane region" description="Helical" evidence="13">
    <location>
        <begin position="407"/>
        <end position="436"/>
    </location>
</feature>
<keyword evidence="15" id="KW-1185">Reference proteome</keyword>
<feature type="region of interest" description="Disordered" evidence="12">
    <location>
        <begin position="1"/>
        <end position="20"/>
    </location>
</feature>
<evidence type="ECO:0000256" key="12">
    <source>
        <dbReference type="SAM" id="MobiDB-lite"/>
    </source>
</evidence>
<evidence type="ECO:0000256" key="10">
    <source>
        <dbReference type="ARBA" id="ARBA00023136"/>
    </source>
</evidence>
<feature type="transmembrane region" description="Helical" evidence="13">
    <location>
        <begin position="308"/>
        <end position="326"/>
    </location>
</feature>
<evidence type="ECO:0000256" key="1">
    <source>
        <dbReference type="ARBA" id="ARBA00004141"/>
    </source>
</evidence>
<keyword evidence="10 13" id="KW-0472">Membrane</keyword>
<keyword evidence="11" id="KW-0407">Ion channel</keyword>
<feature type="transmembrane region" description="Helical" evidence="13">
    <location>
        <begin position="174"/>
        <end position="194"/>
    </location>
</feature>
<dbReference type="GO" id="GO:0005251">
    <property type="term" value="F:delayed rectifier potassium channel activity"/>
    <property type="evidence" value="ECO:0007669"/>
    <property type="project" value="TreeGrafter"/>
</dbReference>
<dbReference type="Pfam" id="PF00520">
    <property type="entry name" value="Ion_trans"/>
    <property type="match status" value="1"/>
</dbReference>
<keyword evidence="7" id="KW-0630">Potassium</keyword>
<dbReference type="GO" id="GO:0008076">
    <property type="term" value="C:voltage-gated potassium channel complex"/>
    <property type="evidence" value="ECO:0007669"/>
    <property type="project" value="InterPro"/>
</dbReference>
<evidence type="ECO:0000256" key="13">
    <source>
        <dbReference type="SAM" id="Phobius"/>
    </source>
</evidence>
<dbReference type="GeneID" id="111133944"/>
<proteinExistence type="predicted"/>
<evidence type="ECO:0000313" key="15">
    <source>
        <dbReference type="Proteomes" id="UP000694844"/>
    </source>
</evidence>
<evidence type="ECO:0000256" key="9">
    <source>
        <dbReference type="ARBA" id="ARBA00023065"/>
    </source>
</evidence>
<dbReference type="InterPro" id="IPR028325">
    <property type="entry name" value="VG_K_chnl"/>
</dbReference>
<dbReference type="InterPro" id="IPR027359">
    <property type="entry name" value="Volt_channel_dom_sf"/>
</dbReference>
<dbReference type="SUPFAM" id="SSF54695">
    <property type="entry name" value="POZ domain"/>
    <property type="match status" value="1"/>
</dbReference>
<dbReference type="SUPFAM" id="SSF81324">
    <property type="entry name" value="Voltage-gated potassium channels"/>
    <property type="match status" value="1"/>
</dbReference>
<dbReference type="Gene3D" id="1.10.287.70">
    <property type="match status" value="1"/>
</dbReference>
<dbReference type="GO" id="GO:0051260">
    <property type="term" value="P:protein homooligomerization"/>
    <property type="evidence" value="ECO:0007669"/>
    <property type="project" value="InterPro"/>
</dbReference>
<dbReference type="Pfam" id="PF02214">
    <property type="entry name" value="BTB_2"/>
    <property type="match status" value="1"/>
</dbReference>
<keyword evidence="4 13" id="KW-0812">Transmembrane</keyword>
<keyword evidence="5" id="KW-0631">Potassium channel</keyword>
<dbReference type="GO" id="GO:0001508">
    <property type="term" value="P:action potential"/>
    <property type="evidence" value="ECO:0007669"/>
    <property type="project" value="TreeGrafter"/>
</dbReference>
<evidence type="ECO:0000313" key="16">
    <source>
        <dbReference type="RefSeq" id="XP_022338396.1"/>
    </source>
</evidence>
<keyword evidence="3" id="KW-0633">Potassium transport</keyword>
<feature type="compositionally biased region" description="Polar residues" evidence="12">
    <location>
        <begin position="462"/>
        <end position="472"/>
    </location>
</feature>
<dbReference type="InterPro" id="IPR000210">
    <property type="entry name" value="BTB/POZ_dom"/>
</dbReference>
<feature type="transmembrane region" description="Helical" evidence="13">
    <location>
        <begin position="347"/>
        <end position="368"/>
    </location>
</feature>
<sequence>MEEESSLITGPSAPTQDGQEIIPATINVGGTTFQTTMATLRRIPNTRLSHLSESSPEYRPDFDEYFFDHNPTLFQEILDLYRTGELHIPNNICGAVFSREMDFWEIPKYMVSECCIHSYHRYINDLDTITSIQDAIDDVLDYDADEAKNSCWVRLKRRIWIFLDQPKSSKPAQIFNALYLVLVLISVLVFLLSYQPYCRNQTMTFQELIYRKNYSTASLYRTVNLDNDKQVMFLTTEVHPVLDNIDLFCIAFFTIELLAHFLTCPQKLKFFTYVLNVLDMYLVVVMWTTFAIETQMEKYLDDLKMINFYSVLKASLVLRLLRFFRLMKQFSALKILFMSLKASIKELLLLFITFLLASIFFASFMYFAEFDKQDVFPTIIESMWWAIITMTTVGYGDMYPTSFPGKLVGIACAASGIVIIAMPIAVVAANFSEYYLKNSERRLRGRLMKSKKKKQSCCSWGNPPQINDYGSSPPSPRNLLKRQNSKLTGINAPSAKANGSAKKQKGKKGKNLPNGVRSRETPSSAISRKSVGEKHGIWYDVPDLPV</sequence>
<feature type="region of interest" description="Disordered" evidence="12">
    <location>
        <begin position="447"/>
        <end position="546"/>
    </location>
</feature>
<dbReference type="InterPro" id="IPR011333">
    <property type="entry name" value="SKP1/BTB/POZ_sf"/>
</dbReference>
<keyword evidence="9" id="KW-0406">Ion transport</keyword>
<evidence type="ECO:0000256" key="8">
    <source>
        <dbReference type="ARBA" id="ARBA00022989"/>
    </source>
</evidence>
<dbReference type="InterPro" id="IPR003968">
    <property type="entry name" value="K_chnl_volt-dep_Kv"/>
</dbReference>
<dbReference type="AlphaFoldDB" id="A0A8B8EFL0"/>
<name>A0A8B8EFL0_CRAVI</name>
<dbReference type="InterPro" id="IPR003974">
    <property type="entry name" value="K_chnl_volt-dep_Kv3"/>
</dbReference>
<keyword evidence="8 13" id="KW-1133">Transmembrane helix</keyword>
<dbReference type="FunFam" id="1.10.287.70:FF:000028">
    <property type="entry name" value="potassium voltage-gated channel subfamily D member 3"/>
    <property type="match status" value="1"/>
</dbReference>
<dbReference type="OrthoDB" id="2414723at2759"/>
<evidence type="ECO:0000256" key="5">
    <source>
        <dbReference type="ARBA" id="ARBA00022826"/>
    </source>
</evidence>
<comment type="subcellular location">
    <subcellularLocation>
        <location evidence="1">Membrane</location>
        <topology evidence="1">Multi-pass membrane protein</topology>
    </subcellularLocation>
</comment>
<evidence type="ECO:0000256" key="11">
    <source>
        <dbReference type="ARBA" id="ARBA00023303"/>
    </source>
</evidence>
<feature type="transmembrane region" description="Helical" evidence="13">
    <location>
        <begin position="270"/>
        <end position="288"/>
    </location>
</feature>
<evidence type="ECO:0000256" key="4">
    <source>
        <dbReference type="ARBA" id="ARBA00022692"/>
    </source>
</evidence>
<dbReference type="CDD" id="cd18317">
    <property type="entry name" value="BTB_POZ_Kv"/>
    <property type="match status" value="1"/>
</dbReference>
<evidence type="ECO:0000259" key="14">
    <source>
        <dbReference type="SMART" id="SM00225"/>
    </source>
</evidence>